<evidence type="ECO:0000256" key="1">
    <source>
        <dbReference type="SAM" id="MobiDB-lite"/>
    </source>
</evidence>
<sequence length="111" mass="12193">MLRILACEPSRVRSTAVIRKQDPGPCCGCRTTRQGVKNARRAGHHVGRRRVRVWAEQWCGFIRILGNVFKAANTIPGPDARAPKGSAAERISPSEKCMAAGGEEGLQRDKR</sequence>
<proteinExistence type="predicted"/>
<comment type="caution">
    <text evidence="2">The sequence shown here is derived from an EMBL/GenBank/DDBJ whole genome shotgun (WGS) entry which is preliminary data.</text>
</comment>
<name>A0A9W8LSU4_9FUNG</name>
<dbReference type="EMBL" id="JANBUO010001147">
    <property type="protein sequence ID" value="KAJ2799607.1"/>
    <property type="molecule type" value="Genomic_DNA"/>
</dbReference>
<protein>
    <submittedName>
        <fullName evidence="2">Uncharacterized protein</fullName>
    </submittedName>
</protein>
<accession>A0A9W8LSU4</accession>
<reference evidence="2" key="1">
    <citation type="submission" date="2022-07" db="EMBL/GenBank/DDBJ databases">
        <title>Phylogenomic reconstructions and comparative analyses of Kickxellomycotina fungi.</title>
        <authorList>
            <person name="Reynolds N.K."/>
            <person name="Stajich J.E."/>
            <person name="Barry K."/>
            <person name="Grigoriev I.V."/>
            <person name="Crous P."/>
            <person name="Smith M.E."/>
        </authorList>
    </citation>
    <scope>NUCLEOTIDE SEQUENCE</scope>
    <source>
        <strain evidence="2">NRRL 1565</strain>
    </source>
</reference>
<dbReference type="AlphaFoldDB" id="A0A9W8LSU4"/>
<feature type="region of interest" description="Disordered" evidence="1">
    <location>
        <begin position="74"/>
        <end position="111"/>
    </location>
</feature>
<organism evidence="2 3">
    <name type="scientific">Coemansia guatemalensis</name>
    <dbReference type="NCBI Taxonomy" id="2761395"/>
    <lineage>
        <taxon>Eukaryota</taxon>
        <taxon>Fungi</taxon>
        <taxon>Fungi incertae sedis</taxon>
        <taxon>Zoopagomycota</taxon>
        <taxon>Kickxellomycotina</taxon>
        <taxon>Kickxellomycetes</taxon>
        <taxon>Kickxellales</taxon>
        <taxon>Kickxellaceae</taxon>
        <taxon>Coemansia</taxon>
    </lineage>
</organism>
<evidence type="ECO:0000313" key="2">
    <source>
        <dbReference type="EMBL" id="KAJ2799607.1"/>
    </source>
</evidence>
<dbReference type="OrthoDB" id="5588932at2759"/>
<keyword evidence="3" id="KW-1185">Reference proteome</keyword>
<dbReference type="Proteomes" id="UP001140094">
    <property type="component" value="Unassembled WGS sequence"/>
</dbReference>
<gene>
    <name evidence="2" type="ORF">H4R20_004371</name>
</gene>
<evidence type="ECO:0000313" key="3">
    <source>
        <dbReference type="Proteomes" id="UP001140094"/>
    </source>
</evidence>